<comment type="caution">
    <text evidence="6">The sequence shown here is derived from an EMBL/GenBank/DDBJ whole genome shotgun (WGS) entry which is preliminary data.</text>
</comment>
<gene>
    <name evidence="6" type="ORF">LV92_02653</name>
</gene>
<dbReference type="RefSeq" id="WP_111624083.1">
    <property type="nucleotide sequence ID" value="NZ_QLLN01000004.1"/>
</dbReference>
<dbReference type="InterPro" id="IPR009057">
    <property type="entry name" value="Homeodomain-like_sf"/>
</dbReference>
<sequence length="644" mass="74745">MTKSANREELFILKLNQIILNNLTNEQFSVEKLAEIYGISRSQLHKKLKKALGKSVSQFIREIRLEEAMKMLKQDRLTVSEIAYQVGFSSPAYFNTCFKETYGYPPGEVKFRKHLDKGLTPEKRRSVPFFSKFKKRKTVFLIVSVALLILFTLSFLTINRTSSKGNSTLDEPLATDSMSQEKTIAVLPLKNWSGDPELEYISDGMTDAIIIRLAKIESIRKVVSFTSMLSYKNTDKSISQIAQELGVKNVLQGSFQLSGEDVSIKLQMIDATSENQFWENEYNSIWNSDEIFVMQAEVAENVARNMQVEITDQEIAVIQKFPTKNKEAYNLYLQAEYLKSKHDAYTYENAIRLYENAIALDPKFLEAYVGLANTFIYGGLFWGVFNEQEAWRKGKPLLQKALAIDSMNIQVHEQLFAGSYYYDWNFDLSEAYYQGKLFGDRKNFGFYYAINTGRPDEALIAIENSIDLDPSDRFLYVAKAEALFFLGNMEESSAILETYNSYFIDNFYYLIQTARLYYNLGEHEKAKIHLQLILDKFQGRPPIVLWLEVVYQEMDGNTAGVKETLKLLHKKYEEKVSGSPAWFLALYYAHIKDYDKALLWLQNSYDHHEVEMVWLKEEPVLEFLREDQRYWELYKKVGFSKVDL</sequence>
<dbReference type="GO" id="GO:0003700">
    <property type="term" value="F:DNA-binding transcription factor activity"/>
    <property type="evidence" value="ECO:0007669"/>
    <property type="project" value="InterPro"/>
</dbReference>
<dbReference type="Gene3D" id="1.10.10.60">
    <property type="entry name" value="Homeodomain-like"/>
    <property type="match status" value="2"/>
</dbReference>
<keyword evidence="4" id="KW-1133">Transmembrane helix</keyword>
<dbReference type="PANTHER" id="PTHR43280:SF2">
    <property type="entry name" value="HTH-TYPE TRANSCRIPTIONAL REGULATOR EXSA"/>
    <property type="match status" value="1"/>
</dbReference>
<evidence type="ECO:0000259" key="5">
    <source>
        <dbReference type="PROSITE" id="PS01124"/>
    </source>
</evidence>
<dbReference type="SUPFAM" id="SSF46689">
    <property type="entry name" value="Homeodomain-like"/>
    <property type="match status" value="1"/>
</dbReference>
<evidence type="ECO:0000256" key="2">
    <source>
        <dbReference type="ARBA" id="ARBA00023125"/>
    </source>
</evidence>
<dbReference type="Gene3D" id="1.25.40.10">
    <property type="entry name" value="Tetratricopeptide repeat domain"/>
    <property type="match status" value="2"/>
</dbReference>
<keyword evidence="4" id="KW-0472">Membrane</keyword>
<dbReference type="PRINTS" id="PR00032">
    <property type="entry name" value="HTHARAC"/>
</dbReference>
<evidence type="ECO:0000256" key="3">
    <source>
        <dbReference type="ARBA" id="ARBA00023163"/>
    </source>
</evidence>
<dbReference type="PROSITE" id="PS00041">
    <property type="entry name" value="HTH_ARAC_FAMILY_1"/>
    <property type="match status" value="1"/>
</dbReference>
<dbReference type="PANTHER" id="PTHR43280">
    <property type="entry name" value="ARAC-FAMILY TRANSCRIPTIONAL REGULATOR"/>
    <property type="match status" value="1"/>
</dbReference>
<proteinExistence type="predicted"/>
<keyword evidence="3" id="KW-0804">Transcription</keyword>
<dbReference type="InterPro" id="IPR018062">
    <property type="entry name" value="HTH_AraC-typ_CS"/>
</dbReference>
<dbReference type="PROSITE" id="PS01124">
    <property type="entry name" value="HTH_ARAC_FAMILY_2"/>
    <property type="match status" value="1"/>
</dbReference>
<dbReference type="AlphaFoldDB" id="A0A327R530"/>
<evidence type="ECO:0000313" key="7">
    <source>
        <dbReference type="Proteomes" id="UP000249696"/>
    </source>
</evidence>
<dbReference type="GO" id="GO:0043565">
    <property type="term" value="F:sequence-specific DNA binding"/>
    <property type="evidence" value="ECO:0007669"/>
    <property type="project" value="InterPro"/>
</dbReference>
<evidence type="ECO:0000256" key="1">
    <source>
        <dbReference type="ARBA" id="ARBA00023015"/>
    </source>
</evidence>
<dbReference type="InterPro" id="IPR020449">
    <property type="entry name" value="Tscrpt_reg_AraC-type_HTH"/>
</dbReference>
<keyword evidence="1" id="KW-0805">Transcription regulation</keyword>
<dbReference type="EMBL" id="QLLN01000004">
    <property type="protein sequence ID" value="RAJ11721.1"/>
    <property type="molecule type" value="Genomic_DNA"/>
</dbReference>
<feature type="domain" description="HTH araC/xylS-type" evidence="5">
    <location>
        <begin position="13"/>
        <end position="112"/>
    </location>
</feature>
<evidence type="ECO:0000313" key="6">
    <source>
        <dbReference type="EMBL" id="RAJ11721.1"/>
    </source>
</evidence>
<dbReference type="InterPro" id="IPR011990">
    <property type="entry name" value="TPR-like_helical_dom_sf"/>
</dbReference>
<organism evidence="6 7">
    <name type="scientific">Arenibacter echinorum</name>
    <dbReference type="NCBI Taxonomy" id="440515"/>
    <lineage>
        <taxon>Bacteria</taxon>
        <taxon>Pseudomonadati</taxon>
        <taxon>Bacteroidota</taxon>
        <taxon>Flavobacteriia</taxon>
        <taxon>Flavobacteriales</taxon>
        <taxon>Flavobacteriaceae</taxon>
        <taxon>Arenibacter</taxon>
    </lineage>
</organism>
<dbReference type="SUPFAM" id="SSF48452">
    <property type="entry name" value="TPR-like"/>
    <property type="match status" value="2"/>
</dbReference>
<keyword evidence="7" id="KW-1185">Reference proteome</keyword>
<protein>
    <submittedName>
        <fullName evidence="6">TolB-like protein</fullName>
    </submittedName>
</protein>
<name>A0A327R530_9FLAO</name>
<dbReference type="SMART" id="SM00342">
    <property type="entry name" value="HTH_ARAC"/>
    <property type="match status" value="1"/>
</dbReference>
<keyword evidence="2" id="KW-0238">DNA-binding</keyword>
<accession>A0A327R530</accession>
<dbReference type="Proteomes" id="UP000249696">
    <property type="component" value="Unassembled WGS sequence"/>
</dbReference>
<keyword evidence="4" id="KW-0812">Transmembrane</keyword>
<dbReference type="OrthoDB" id="9779074at2"/>
<dbReference type="InterPro" id="IPR018060">
    <property type="entry name" value="HTH_AraC"/>
</dbReference>
<dbReference type="Pfam" id="PF12833">
    <property type="entry name" value="HTH_18"/>
    <property type="match status" value="1"/>
</dbReference>
<reference evidence="6 7" key="1">
    <citation type="submission" date="2018-06" db="EMBL/GenBank/DDBJ databases">
        <title>Genomic Encyclopedia of Archaeal and Bacterial Type Strains, Phase II (KMG-II): from individual species to whole genera.</title>
        <authorList>
            <person name="Goeker M."/>
        </authorList>
    </citation>
    <scope>NUCLEOTIDE SEQUENCE [LARGE SCALE GENOMIC DNA]</scope>
    <source>
        <strain evidence="6 7">DSM 23522</strain>
    </source>
</reference>
<evidence type="ECO:0000256" key="4">
    <source>
        <dbReference type="SAM" id="Phobius"/>
    </source>
</evidence>
<feature type="transmembrane region" description="Helical" evidence="4">
    <location>
        <begin position="139"/>
        <end position="158"/>
    </location>
</feature>